<evidence type="ECO:0000256" key="4">
    <source>
        <dbReference type="ARBA" id="ARBA00022679"/>
    </source>
</evidence>
<keyword evidence="1" id="KW-0596">Phosphopantetheine</keyword>
<feature type="region of interest" description="Disordered" evidence="9">
    <location>
        <begin position="4862"/>
        <end position="4881"/>
    </location>
</feature>
<dbReference type="SUPFAM" id="SSF51735">
    <property type="entry name" value="NAD(P)-binding Rossmann-fold domains"/>
    <property type="match status" value="1"/>
</dbReference>
<comment type="caution">
    <text evidence="13">The sequence shown here is derived from an EMBL/GenBank/DDBJ whole genome shotgun (WGS) entry which is preliminary data.</text>
</comment>
<dbReference type="Pfam" id="PF00698">
    <property type="entry name" value="Acyl_transf_1"/>
    <property type="match status" value="1"/>
</dbReference>
<dbReference type="PANTHER" id="PTHR45527">
    <property type="entry name" value="NONRIBOSOMAL PEPTIDE SYNTHETASE"/>
    <property type="match status" value="1"/>
</dbReference>
<dbReference type="EMBL" id="JADGJQ010000114">
    <property type="protein sequence ID" value="KAJ3168788.1"/>
    <property type="molecule type" value="Genomic_DNA"/>
</dbReference>
<feature type="domain" description="Ketosynthase family 3 (KS3)" evidence="11">
    <location>
        <begin position="1"/>
        <end position="390"/>
    </location>
</feature>
<reference evidence="13" key="1">
    <citation type="submission" date="2020-05" db="EMBL/GenBank/DDBJ databases">
        <title>Phylogenomic resolution of chytrid fungi.</title>
        <authorList>
            <person name="Stajich J.E."/>
            <person name="Amses K."/>
            <person name="Simmons R."/>
            <person name="Seto K."/>
            <person name="Myers J."/>
            <person name="Bonds A."/>
            <person name="Quandt C.A."/>
            <person name="Barry K."/>
            <person name="Liu P."/>
            <person name="Grigoriev I."/>
            <person name="Longcore J.E."/>
            <person name="James T.Y."/>
        </authorList>
    </citation>
    <scope>NUCLEOTIDE SEQUENCE</scope>
    <source>
        <strain evidence="13">JEL0379</strain>
    </source>
</reference>
<dbReference type="SUPFAM" id="SSF53474">
    <property type="entry name" value="alpha/beta-Hydrolases"/>
    <property type="match status" value="1"/>
</dbReference>
<dbReference type="NCBIfam" id="TIGR01733">
    <property type="entry name" value="AA-adenyl-dom"/>
    <property type="match status" value="1"/>
</dbReference>
<organism evidence="13 14">
    <name type="scientific">Geranomyces variabilis</name>
    <dbReference type="NCBI Taxonomy" id="109894"/>
    <lineage>
        <taxon>Eukaryota</taxon>
        <taxon>Fungi</taxon>
        <taxon>Fungi incertae sedis</taxon>
        <taxon>Chytridiomycota</taxon>
        <taxon>Chytridiomycota incertae sedis</taxon>
        <taxon>Chytridiomycetes</taxon>
        <taxon>Spizellomycetales</taxon>
        <taxon>Powellomycetaceae</taxon>
        <taxon>Geranomyces</taxon>
    </lineage>
</organism>
<dbReference type="Gene3D" id="3.40.366.10">
    <property type="entry name" value="Malonyl-Coenzyme A Acyl Carrier Protein, domain 2"/>
    <property type="match status" value="1"/>
</dbReference>
<dbReference type="InterPro" id="IPR018201">
    <property type="entry name" value="Ketoacyl_synth_AS"/>
</dbReference>
<dbReference type="Pfam" id="PF14765">
    <property type="entry name" value="PS-DH"/>
    <property type="match status" value="1"/>
</dbReference>
<dbReference type="Gene3D" id="3.40.50.720">
    <property type="entry name" value="NAD(P)-binding Rossmann-like Domain"/>
    <property type="match status" value="1"/>
</dbReference>
<evidence type="ECO:0000256" key="2">
    <source>
        <dbReference type="ARBA" id="ARBA00022553"/>
    </source>
</evidence>
<dbReference type="Gene3D" id="3.40.47.10">
    <property type="match status" value="1"/>
</dbReference>
<dbReference type="InterPro" id="IPR014031">
    <property type="entry name" value="Ketoacyl_synth_C"/>
</dbReference>
<dbReference type="SUPFAM" id="SSF53901">
    <property type="entry name" value="Thiolase-like"/>
    <property type="match status" value="1"/>
</dbReference>
<dbReference type="SUPFAM" id="SSF52151">
    <property type="entry name" value="FabD/lysophospholipase-like"/>
    <property type="match status" value="1"/>
</dbReference>
<dbReference type="InterPro" id="IPR001242">
    <property type="entry name" value="Condensation_dom"/>
</dbReference>
<dbReference type="Gene3D" id="3.90.180.10">
    <property type="entry name" value="Medium-chain alcohol dehydrogenases, catalytic domain"/>
    <property type="match status" value="1"/>
</dbReference>
<dbReference type="SMART" id="SM00823">
    <property type="entry name" value="PKS_PP"/>
    <property type="match status" value="3"/>
</dbReference>
<dbReference type="GO" id="GO:0006633">
    <property type="term" value="P:fatty acid biosynthetic process"/>
    <property type="evidence" value="ECO:0007669"/>
    <property type="project" value="InterPro"/>
</dbReference>
<dbReference type="SUPFAM" id="SSF56801">
    <property type="entry name" value="Acetyl-CoA synthetase-like"/>
    <property type="match status" value="2"/>
</dbReference>
<evidence type="ECO:0000256" key="5">
    <source>
        <dbReference type="ARBA" id="ARBA00022737"/>
    </source>
</evidence>
<dbReference type="Gene3D" id="3.30.559.10">
    <property type="entry name" value="Chloramphenicol acetyltransferase-like domain"/>
    <property type="match status" value="2"/>
</dbReference>
<dbReference type="InterPro" id="IPR016035">
    <property type="entry name" value="Acyl_Trfase/lysoPLipase"/>
</dbReference>
<dbReference type="InterPro" id="IPR010071">
    <property type="entry name" value="AA_adenyl_dom"/>
</dbReference>
<dbReference type="InterPro" id="IPR042104">
    <property type="entry name" value="PKS_dehydratase_sf"/>
</dbReference>
<dbReference type="PROSITE" id="PS00455">
    <property type="entry name" value="AMP_BINDING"/>
    <property type="match status" value="2"/>
</dbReference>
<evidence type="ECO:0000256" key="9">
    <source>
        <dbReference type="SAM" id="MobiDB-lite"/>
    </source>
</evidence>
<dbReference type="Gene3D" id="3.30.70.3290">
    <property type="match status" value="1"/>
</dbReference>
<dbReference type="Gene3D" id="3.40.50.12780">
    <property type="entry name" value="N-terminal domain of ligase-like"/>
    <property type="match status" value="2"/>
</dbReference>
<sequence>MEPIPASRWNAKTWEGSIDEPAKVWMRKGGFVKDIDLFDPLEFGISVKEADNMDPSHRLAMEVAHQALLDSGLKYRGSDMGVFFAQLLNTKNEVPDSVYQSNALSAMGKCVTMRPNKISYVFDLSGPSLVVDTACSASGTAMHLASRAIAAGDCSAAMVVGANINVNPEVTVGFSKLGVLSQDSSKSFDSSANGYARAEAFAAVIVKPLDAALRDGDHIYSVISGSAVNANGKGTSVTMPEGKMQQQVMRAAYREANRSPADTLYVELHATGTLVGDPIESNAAGEVFLDASKTKTTRVGSVKANIGHAEGTSFLASLIKVSLMLENRKLLPNIRFVNPNSKIHFKRFKLQVQTEVEDMTDDMATADGAFVTSISSYGVGGSNVHCVVESAPVSGAKQVVARGGPRLFVAGTLSQASLTRLIDWIKKTYGDLTPKQLDYAAHVLARQSRGSKFKTFFVGNSLANAEFTKPSDEIDPRGRPVCFVFSGQGPQHIAMGRQLAECYPVFWRAIQDCDRAYALRNNGKSFIESSGLFIPGGQSSLPAKTAWPTESVVISLVFFQIALSDLIKDLGVKPDMVLGHSIGEIAMAYTSGALSKQQAVFVACARAVAMTSVTGNGSMAALGCSRPGAAFLIKSVLKQEGVTDGLWIAAENSPSAVTVAGTDALIAKCIAMAAEKEIFARTIRVSCAFHTPLMSPAEQLYKSALREHVYVEGADFTPSVPIVSTVQGQSMTGPLDEEYLWANILKPVLFRPAINEVLKKNPNTIFIEISPHPVLAAYIAECQGTCISVARRDNPKTPEKNKPEPTELLTGLGTLLTSGYHGADHRRLFGTPEKEDITPPVYPYNKMRVWLEDPQNLWYRLREAEAPLCESRFMLSTSTHPTLSGHKILGTTVFAASGYVDSILQYGATVVSGIAFDKVLLVPEGDDQTSVGLRVTGNSWSFRSASGEQRTMSGPTHDLEHATGTWSSSPISVREADLHCDPIKPYGNPDVLRHTTGEELYKLLPKGYQYDSFFGSLMTDIYQVGDFGESFTEAVFWARIEVPCVLVGQGYVVHPAVFDSMLQVGLANRMDFDTNEFFSNGIALPASIKYVARHDGREGGQSMDEEFACGFVWVRVNVTESSFTSSTADFNMYSGETGKLLLSVKSMHVETVPEEVPTPVAKGYSQARGTMVWQPKRFLERSGFEDASNISRLFRQILDAACAQPYGRRVIRVLEYNSGLANVLGQVDALLVEKSDEGLTVEWVYANADFDACAQAASDINHKFIKVVHLTEGSITEQNLQEGFDIFVCGETDSTTLEDAKKMIVSGGLVMCANPERRRDDMVSDFKECGYLDAVSAASMGLAWARFEHPHVEIAGVEVTQELFVHHEFGKEGKLVSTVNRLKQELPATVWVLVSDTPEGGAGLGILAVLKLEVPSWNSRAVVFEDETKTPAERVEAIKQLCKERSNELEMHMKITKSGDLLVRRVVAALVSGKGAPKRPQSQHAVSLVDLRSPTYLFPERVKSGIVELAVQAIRLPSDLSVNSTYSFRGVVTSEGSSMLPAGTQVIGFTDQPRATVLTLQESHLTPVEDSVFEEDNLLELPFAYSSAWLGLVGKSGRPNDAKKVVRIHNGSTDIAKSATKICHQLGWDVLVIVSDEESSAALQNFAGISSDSVCVASSTDDWELAAEEFLRRVGVAAFDCALLPPGGAEIASAGDLLASDGHLICFRNHDRNRSVRVDSVSSVSWIDVESFRMANAESYHALIQESAIRNSGSACSVRKIPFANLPTDLPDCTVEISIDHENLESLASWSSVSVLDPRKSYILVGGCTAFGAKMCKWMVEAGARYIILTSRRGAQALTLADHYYLRHLHMQYGAVIEPYALDARDVPGTRSMLEHAREHGPIGGVMLMSVVLRDNLVRKLRQSAFTDTYNAKVGAWNALREALDPADVDFIILFSSVASVFGNAGQAAYCAAQSYFDRLAEDHPNVISLAVPPILDVGIFKRTLKRADAAGSAKLAKIGATCAGFCSFLADAVTRNISHYVPLLRAQELQNVIIGMPRLLVDHLIPYDREDMQASNDTADIVAECVCKVLGIKPDQLPEEVTLPSLGLDSIAASVLSGKLALIGIKVSQLQLLGKLTLQDLRRMQVLAEDNQVAAGESGDLLGAPTSDLTAHPMRGEYNSTALTAYTSPASSHQLRLWITQHINETAYNEGTILFVTTKTLDVERLGESFKAVCNRHGGLRTVFKWDAAEARLNQIVLPPYTDKSVAFEVCEPGRLYEGTEVRNLVKSSVSTLSFDLSEGPLFRAKLFQMPNDGYALHILYPHIIADSFALHATLKDLGVTYHANGSATLPPPLHFTDFSEWLTNNADYYQEAEHRQFWAEKLDSLPALRLAIPQRTESAPKSSTGQYRLKMNSDLVTRFVDFLRDIDVGATAGFLAVTGLLLHKYTETGQTRFAVGMPFTDRSMDPALFDVVGFFVNQLPVCYDINVHASLKTHLETVNAFLLSAMDSSHIPFNEIVAAAPGLEDNRNIFRHSFTYSPPATGEGISEGVVAAFEATAFELAYYHSSVSKYELDFDVQGDLLIIDFDREMYSEATIARIAREFAYLVESAPVDPEAPIVRISVVEPAELNLMLREICAGAPAVSVAFNVVEMIEAQVQLTPDAVALRSREDRWTFSQLDARSSALARILENEGVEPGDNVALCFDRSPTQIVSMLAVLKVGASFVPLDPVGWPAARREAVIRDCGAKTMLTDAGHAAEFEHLDILTVMAPLRWNDSAVRLRRPAEITPKTRAYVLYTSGTTGMPKGVQISHAAVANLVAGNDAYGIRAGTRVLLISQYTFDAAVIDIFTSLTRGGCLCLASHEEVMGRLGGLIDEFRINVIDATPTVLDLLNPAEQHPSLHTIVSGGERMTGSLLTRWSEKKKLLNTYGPTEACVESIRTFMKPGDDPSLIGRPIPGTQAYILDSYQSLLPIGVTGELFLGGNQLSSGYLGRRDLTKKAFFDNPFGPGSIYATGDLAKLNEDDQQVKLRGVRIETEEISQTIRNYPGVKAACTVVQQIGKSQHLVAFAVIEKKHMILQSERQIESSILEHASQTLPRHMVPMRVVFLEALPVTTSYKVDTDALPHITNVRKAGNTENQVSPRSDTEKKLFDIITNALDFHDFGVTQNLFALGFHSLLAVRVISLIVTAFGFQLSLRDFMSSPTIAEIATLITGEDRLVSHADRLDEHSVFPLPEGATVVASPSQTQLWKGQIRGGSAYNVVTLCRFREQIDSEILQHAIRAVFERHAIFRTTYRPTAKGVLLQEPGRGRSAEVIVTAFGGNDESAWEQVLAQVYKDNASPFDLSEGPVAHASIFTWNAGQGTALCISTHHVATDEWSIAVVENEISQVYHAMKHNAEAHLPPLQYQYADWAVWAARHSETQRPTEEAFWAAHLQDVLPVRLPAPVRSASSKCMYHIRVIERKSTIKFMDALKVAGATSFMGYLACFFVVLGQISDTQELCAGTPVTLRNMPETLEMVGAFINTIPLRATVEPAKKFLDLLHELQTELAACSAHSEVPFGEIVSTAAADQRSRLSSLISPFFAYNALQEENVHALDKEVVNVANTDAKFPFSAYVQEMNSGDIKLIVEYDPTLVDVSAAATFTNNFELLLEALAQNVSGTILELSHSLASCSPTGNWPELLAMPKTTSLERLPYHLSGKSSYVDLTASEEQVATLSALLLRSSAKPFEVLCAAFSVIMQVTTGKQEFCFPTTRYENSIETVAVISNCGSEEPADFSSTLKSVRDGLSIISAPALEGASTAVSFAFYDTEAAFRASTTSAAPFSISAYYSGKDLVLRARFSDDQFPDSFATMVLQRYLRVIARFDAGESITRYPIEVEILLPHTLFEQQVCLTPDATAVDNEGSLTSYAELNRRASALSVVLRDLGAGPGKIIAIGCGEATPDRYVAIIAAHKLGAAYVPLDPGSPMKRKDHMMHDADVTICVTEAHLVNSMPQVEHMVVAADYKGPSDCALFAGDAPSLSTPDPACCVLYSSGSTGSPKGIVLRAPSVTVGIFAHSAISMIDPTDRVLAVAPMIFDLHLIDVWLTLSFGAAICPFLRGSDFADFAGAVKRIRPTRVFCTPTVITLLEPRDKGTIKTLWLAGEPLPERIKQKWMNEVDLSNLYGPSECTTSVTAMSIDPATTAQYPTTTVGVPFRGSGCLLVNKEGKVVTAPGEKGEVVIYGRQLACEYIKKPELTAAAFIPHPMVPGERAYRSGDLAYRLPSGQLVYEGRIGQQVKLRGLRIELEEVEGALESLHQGTKACAVVQESAFGQTLVAFVQFPSLVLPDGVNYATLRNEHSRALIEHAKQSLPPYALPNQVVAARELPLGGTGKRDRKFLKALDLSSVVVLHGDAGPEAVASAVAAANVTPVTSNDAAPFDKPVTSDDIAVRTRRVIEELAGMKDVVGTSSLLENGLSSFQLIMLVSKLSSEFELPITIADIMAATSLDELVAFIFEELEVTDTVMEEVAQISAAAPVENAIGDAEDSQWTGGVNMTDGLEPDWNSMVPMKLKSPLPGKLILVHDVTGHCGIYLHLGAHLRHKTSMVNNPYLGYPTSFPSIEAMAAKYVEIVQPAIEDRLIIVGYSFGGAVVLEMAELLKAQGHKVERVVLLDAFADSPDVKADNDRRTAALIPGILPYFPVEMHEMISQEVTRNMRTSSNHRNKRYDGPVTLIKAMDLPDEKIWGPTPEDNGWSEWLSDLTIVMTPGSHIGISSPENAKGLADKIDATFDTPPSVPLPKTELPSEPQREDSGILMDSNSPSEISSDEVSDDEDTSRLSKLKTTRFAEGGRSSTNSKSPAREERGRARSLNGILRDSPRDSPMSSPNHSSSENPKSSLELEIRRFGRRSSRRPSLARGLTSNSTVSLGSATALNSSNGSFDENDWYRSSFQNELLETLIKLRQLESRDAPARILCLHSQGANEFLMEEQMGALRKQLNGNVEFNFMTAPYKTSNSPYAKFHPGSFYNWTPRFFSGAKHIKQSAAKIHSRIRALGGVDGLLGVGEGATMAANMDALATQGLFVRTWRFVIAINAKKLSHTLPTPSGTSRIDLRSLHVNGGDAAAKQLEAMYADSKRTVIRHACGESLSNIEGLDDAVNAVLALPQEMNMMKTAAAEESFPREMR</sequence>
<evidence type="ECO:0000259" key="12">
    <source>
        <dbReference type="PROSITE" id="PS52019"/>
    </source>
</evidence>
<evidence type="ECO:0000259" key="10">
    <source>
        <dbReference type="PROSITE" id="PS50075"/>
    </source>
</evidence>
<evidence type="ECO:0000256" key="3">
    <source>
        <dbReference type="ARBA" id="ARBA00022598"/>
    </source>
</evidence>
<dbReference type="GO" id="GO:0043041">
    <property type="term" value="P:amino acid activation for nonribosomal peptide biosynthetic process"/>
    <property type="evidence" value="ECO:0007669"/>
    <property type="project" value="TreeGrafter"/>
</dbReference>
<dbReference type="PROSITE" id="PS00606">
    <property type="entry name" value="KS3_1"/>
    <property type="match status" value="1"/>
</dbReference>
<dbReference type="Pfam" id="PF13193">
    <property type="entry name" value="AMP-binding_C"/>
    <property type="match status" value="2"/>
</dbReference>
<dbReference type="InterPro" id="IPR023213">
    <property type="entry name" value="CAT-like_dom_sf"/>
</dbReference>
<dbReference type="PROSITE" id="PS52019">
    <property type="entry name" value="PKS_MFAS_DH"/>
    <property type="match status" value="1"/>
</dbReference>
<dbReference type="InterPro" id="IPR020845">
    <property type="entry name" value="AMP-binding_CS"/>
</dbReference>
<dbReference type="InterPro" id="IPR020841">
    <property type="entry name" value="PKS_Beta-ketoAc_synthase_dom"/>
</dbReference>
<dbReference type="InterPro" id="IPR032821">
    <property type="entry name" value="PKS_assoc"/>
</dbReference>
<dbReference type="InterPro" id="IPR000873">
    <property type="entry name" value="AMP-dep_synth/lig_dom"/>
</dbReference>
<feature type="region of interest" description="Disordered" evidence="9">
    <location>
        <begin position="945"/>
        <end position="970"/>
    </location>
</feature>
<dbReference type="InterPro" id="IPR016036">
    <property type="entry name" value="Malonyl_transacylase_ACP-bd"/>
</dbReference>
<dbReference type="SMART" id="SM00824">
    <property type="entry name" value="PKS_TE"/>
    <property type="match status" value="1"/>
</dbReference>
<dbReference type="Gene3D" id="3.30.300.30">
    <property type="match status" value="2"/>
</dbReference>
<dbReference type="SMART" id="SM00825">
    <property type="entry name" value="PKS_KS"/>
    <property type="match status" value="1"/>
</dbReference>
<dbReference type="Gene3D" id="3.40.50.1820">
    <property type="entry name" value="alpha/beta hydrolase"/>
    <property type="match status" value="2"/>
</dbReference>
<dbReference type="InterPro" id="IPR025110">
    <property type="entry name" value="AMP-bd_C"/>
</dbReference>
<feature type="domain" description="PKS/mFAS DH" evidence="12">
    <location>
        <begin position="854"/>
        <end position="1158"/>
    </location>
</feature>
<protein>
    <submittedName>
        <fullName evidence="13">Uncharacterized protein</fullName>
    </submittedName>
</protein>
<dbReference type="InterPro" id="IPR016039">
    <property type="entry name" value="Thiolase-like"/>
</dbReference>
<dbReference type="SMART" id="SM00826">
    <property type="entry name" value="PKS_DH"/>
    <property type="match status" value="1"/>
</dbReference>
<evidence type="ECO:0000313" key="14">
    <source>
        <dbReference type="Proteomes" id="UP001212152"/>
    </source>
</evidence>
<dbReference type="InterPro" id="IPR029058">
    <property type="entry name" value="AB_hydrolase_fold"/>
</dbReference>
<keyword evidence="2" id="KW-0597">Phosphoprotein</keyword>
<keyword evidence="5" id="KW-0677">Repeat</keyword>
<accession>A0AAD5XNN0</accession>
<dbReference type="InterPro" id="IPR020806">
    <property type="entry name" value="PKS_PP-bd"/>
</dbReference>
<feature type="region of interest" description="Disordered" evidence="9">
    <location>
        <begin position="4744"/>
        <end position="4856"/>
    </location>
</feature>
<evidence type="ECO:0000256" key="8">
    <source>
        <dbReference type="PROSITE-ProRule" id="PRU01363"/>
    </source>
</evidence>
<dbReference type="Pfam" id="PF08659">
    <property type="entry name" value="KR"/>
    <property type="match status" value="1"/>
</dbReference>
<dbReference type="GO" id="GO:0016874">
    <property type="term" value="F:ligase activity"/>
    <property type="evidence" value="ECO:0007669"/>
    <property type="project" value="UniProtKB-KW"/>
</dbReference>
<gene>
    <name evidence="13" type="ORF">HDU87_000913</name>
</gene>
<dbReference type="Gene3D" id="3.30.559.30">
    <property type="entry name" value="Nonribosomal peptide synthetase, condensation domain"/>
    <property type="match status" value="2"/>
</dbReference>
<dbReference type="InterPro" id="IPR049551">
    <property type="entry name" value="PKS_DH_C"/>
</dbReference>
<keyword evidence="3" id="KW-0436">Ligase</keyword>
<dbReference type="InterPro" id="IPR036291">
    <property type="entry name" value="NAD(P)-bd_dom_sf"/>
</dbReference>
<dbReference type="Pfam" id="PF02801">
    <property type="entry name" value="Ketoacyl-synt_C"/>
    <property type="match status" value="1"/>
</dbReference>
<feature type="region of interest" description="C-terminal hotdog fold" evidence="8">
    <location>
        <begin position="991"/>
        <end position="1158"/>
    </location>
</feature>
<feature type="domain" description="Carrier" evidence="10">
    <location>
        <begin position="3121"/>
        <end position="3196"/>
    </location>
</feature>
<dbReference type="InterPro" id="IPR049900">
    <property type="entry name" value="PKS_mFAS_DH"/>
</dbReference>
<feature type="domain" description="Carrier" evidence="10">
    <location>
        <begin position="4401"/>
        <end position="4476"/>
    </location>
</feature>
<feature type="active site" description="Proton donor; for dehydratase activity" evidence="8">
    <location>
        <position position="1059"/>
    </location>
</feature>
<dbReference type="GO" id="GO:0044550">
    <property type="term" value="P:secondary metabolite biosynthetic process"/>
    <property type="evidence" value="ECO:0007669"/>
    <property type="project" value="TreeGrafter"/>
</dbReference>
<dbReference type="InterPro" id="IPR009081">
    <property type="entry name" value="PP-bd_ACP"/>
</dbReference>
<dbReference type="SMART" id="SM00822">
    <property type="entry name" value="PKS_KR"/>
    <property type="match status" value="1"/>
</dbReference>
<comment type="similarity">
    <text evidence="7">In the C-terminal section; belongs to the NRP synthetase family.</text>
</comment>
<dbReference type="Gene3D" id="1.10.1200.10">
    <property type="entry name" value="ACP-like"/>
    <property type="match status" value="1"/>
</dbReference>
<dbReference type="CDD" id="cd00833">
    <property type="entry name" value="PKS"/>
    <property type="match status" value="1"/>
</dbReference>
<feature type="active site" description="Proton acceptor; for dehydratase activity" evidence="8">
    <location>
        <position position="886"/>
    </location>
</feature>
<evidence type="ECO:0000256" key="1">
    <source>
        <dbReference type="ARBA" id="ARBA00022450"/>
    </source>
</evidence>
<dbReference type="SMART" id="SM00827">
    <property type="entry name" value="PKS_AT"/>
    <property type="match status" value="1"/>
</dbReference>
<dbReference type="GO" id="GO:0004315">
    <property type="term" value="F:3-oxoacyl-[acyl-carrier-protein] synthase activity"/>
    <property type="evidence" value="ECO:0007669"/>
    <property type="project" value="InterPro"/>
</dbReference>
<dbReference type="GO" id="GO:0005737">
    <property type="term" value="C:cytoplasm"/>
    <property type="evidence" value="ECO:0007669"/>
    <property type="project" value="TreeGrafter"/>
</dbReference>
<feature type="compositionally biased region" description="Acidic residues" evidence="9">
    <location>
        <begin position="4782"/>
        <end position="4791"/>
    </location>
</feature>
<feature type="compositionally biased region" description="Low complexity" evidence="9">
    <location>
        <begin position="4837"/>
        <end position="4854"/>
    </location>
</feature>
<dbReference type="Gene3D" id="3.10.129.110">
    <property type="entry name" value="Polyketide synthase dehydratase"/>
    <property type="match status" value="1"/>
</dbReference>
<keyword evidence="6" id="KW-0511">Multifunctional enzyme</keyword>
<evidence type="ECO:0000256" key="6">
    <source>
        <dbReference type="ARBA" id="ARBA00023268"/>
    </source>
</evidence>
<evidence type="ECO:0000259" key="11">
    <source>
        <dbReference type="PROSITE" id="PS52004"/>
    </source>
</evidence>
<dbReference type="InterPro" id="IPR020802">
    <property type="entry name" value="TesA-like"/>
</dbReference>
<dbReference type="Pfam" id="PF00975">
    <property type="entry name" value="Thioesterase"/>
    <property type="match status" value="1"/>
</dbReference>
<dbReference type="SUPFAM" id="SSF55048">
    <property type="entry name" value="Probable ACP-binding domain of malonyl-CoA ACP transacylase"/>
    <property type="match status" value="1"/>
</dbReference>
<dbReference type="Proteomes" id="UP001212152">
    <property type="component" value="Unassembled WGS sequence"/>
</dbReference>
<dbReference type="Pfam" id="PF00668">
    <property type="entry name" value="Condensation"/>
    <property type="match status" value="2"/>
</dbReference>
<name>A0AAD5XNN0_9FUNG</name>
<keyword evidence="4" id="KW-0808">Transferase</keyword>
<dbReference type="PROSITE" id="PS00012">
    <property type="entry name" value="PHOSPHOPANTETHEINE"/>
    <property type="match status" value="1"/>
</dbReference>
<dbReference type="PROSITE" id="PS52004">
    <property type="entry name" value="KS3_2"/>
    <property type="match status" value="1"/>
</dbReference>
<dbReference type="PROSITE" id="PS50075">
    <property type="entry name" value="CARRIER"/>
    <property type="match status" value="2"/>
</dbReference>
<dbReference type="InterPro" id="IPR014043">
    <property type="entry name" value="Acyl_transferase_dom"/>
</dbReference>
<dbReference type="PANTHER" id="PTHR45527:SF1">
    <property type="entry name" value="FATTY ACID SYNTHASE"/>
    <property type="match status" value="1"/>
</dbReference>
<proteinExistence type="inferred from homology"/>
<dbReference type="Pfam" id="PF00501">
    <property type="entry name" value="AMP-binding"/>
    <property type="match status" value="2"/>
</dbReference>
<dbReference type="Pfam" id="PF00109">
    <property type="entry name" value="ketoacyl-synt"/>
    <property type="match status" value="1"/>
</dbReference>
<dbReference type="Pfam" id="PF16197">
    <property type="entry name" value="KAsynt_C_assoc"/>
    <property type="match status" value="1"/>
</dbReference>
<dbReference type="Pfam" id="PF03959">
    <property type="entry name" value="FSH1"/>
    <property type="match status" value="1"/>
</dbReference>
<dbReference type="SUPFAM" id="SSF52777">
    <property type="entry name" value="CoA-dependent acyltransferases"/>
    <property type="match status" value="5"/>
</dbReference>
<dbReference type="InterPro" id="IPR057326">
    <property type="entry name" value="KR_dom"/>
</dbReference>
<feature type="region of interest" description="N-terminal hotdog fold" evidence="8">
    <location>
        <begin position="854"/>
        <end position="973"/>
    </location>
</feature>
<dbReference type="InterPro" id="IPR014030">
    <property type="entry name" value="Ketoacyl_synth_N"/>
</dbReference>
<dbReference type="InterPro" id="IPR005645">
    <property type="entry name" value="FSH-like_dom"/>
</dbReference>
<dbReference type="CDD" id="cd05930">
    <property type="entry name" value="A_NRPS"/>
    <property type="match status" value="2"/>
</dbReference>
<evidence type="ECO:0000313" key="13">
    <source>
        <dbReference type="EMBL" id="KAJ3168788.1"/>
    </source>
</evidence>
<dbReference type="InterPro" id="IPR036736">
    <property type="entry name" value="ACP-like_sf"/>
</dbReference>
<dbReference type="InterPro" id="IPR020807">
    <property type="entry name" value="PKS_DH"/>
</dbReference>
<dbReference type="InterPro" id="IPR045851">
    <property type="entry name" value="AMP-bd_C_sf"/>
</dbReference>
<dbReference type="InterPro" id="IPR042099">
    <property type="entry name" value="ANL_N_sf"/>
</dbReference>
<dbReference type="GO" id="GO:0031177">
    <property type="term" value="F:phosphopantetheine binding"/>
    <property type="evidence" value="ECO:0007669"/>
    <property type="project" value="InterPro"/>
</dbReference>
<feature type="compositionally biased region" description="Polar residues" evidence="9">
    <location>
        <begin position="945"/>
        <end position="954"/>
    </location>
</feature>
<keyword evidence="14" id="KW-1185">Reference proteome</keyword>
<dbReference type="Pfam" id="PF00550">
    <property type="entry name" value="PP-binding"/>
    <property type="match status" value="3"/>
</dbReference>
<dbReference type="InterPro" id="IPR006162">
    <property type="entry name" value="Ppantetheine_attach_site"/>
</dbReference>
<dbReference type="InterPro" id="IPR013968">
    <property type="entry name" value="PKS_KR"/>
</dbReference>
<dbReference type="InterPro" id="IPR001227">
    <property type="entry name" value="Ac_transferase_dom_sf"/>
</dbReference>
<evidence type="ECO:0000256" key="7">
    <source>
        <dbReference type="ARBA" id="ARBA00029443"/>
    </source>
</evidence>
<dbReference type="InterPro" id="IPR001031">
    <property type="entry name" value="Thioesterase"/>
</dbReference>
<dbReference type="SUPFAM" id="SSF47336">
    <property type="entry name" value="ACP-like"/>
    <property type="match status" value="3"/>
</dbReference>